<name>A0A1F5YVQ6_9BACT</name>
<sequence length="154" mass="17165">MNEIPRSESSTPIDTIARLVEGMDRRNEQISDEVRGLHEDARGKLNGLLPREFEWGAWKQSAYGGVMMGLELIPPLMPFYWVISIGGGLLYEKNLNQAGARHADMQHLNVKDWGISLISGFTLNPVLVGGIENLWKAHNILTDIEKSPAVAERS</sequence>
<evidence type="ECO:0000313" key="2">
    <source>
        <dbReference type="Proteomes" id="UP000178448"/>
    </source>
</evidence>
<reference evidence="1 2" key="1">
    <citation type="journal article" date="2016" name="Nat. Commun.">
        <title>Thousands of microbial genomes shed light on interconnected biogeochemical processes in an aquifer system.</title>
        <authorList>
            <person name="Anantharaman K."/>
            <person name="Brown C.T."/>
            <person name="Hug L.A."/>
            <person name="Sharon I."/>
            <person name="Castelle C.J."/>
            <person name="Probst A.J."/>
            <person name="Thomas B.C."/>
            <person name="Singh A."/>
            <person name="Wilkins M.J."/>
            <person name="Karaoz U."/>
            <person name="Brodie E.L."/>
            <person name="Williams K.H."/>
            <person name="Hubbard S.S."/>
            <person name="Banfield J.F."/>
        </authorList>
    </citation>
    <scope>NUCLEOTIDE SEQUENCE [LARGE SCALE GENOMIC DNA]</scope>
</reference>
<gene>
    <name evidence="1" type="ORF">A2Z33_03565</name>
</gene>
<dbReference type="EMBL" id="MFJD01000004">
    <property type="protein sequence ID" value="OGG04205.1"/>
    <property type="molecule type" value="Genomic_DNA"/>
</dbReference>
<organism evidence="1 2">
    <name type="scientific">Candidatus Gottesmanbacteria bacterium RBG_16_52_11</name>
    <dbReference type="NCBI Taxonomy" id="1798374"/>
    <lineage>
        <taxon>Bacteria</taxon>
        <taxon>Candidatus Gottesmaniibacteriota</taxon>
    </lineage>
</organism>
<protein>
    <submittedName>
        <fullName evidence="1">Uncharacterized protein</fullName>
    </submittedName>
</protein>
<proteinExistence type="predicted"/>
<accession>A0A1F5YVQ6</accession>
<dbReference type="Proteomes" id="UP000178448">
    <property type="component" value="Unassembled WGS sequence"/>
</dbReference>
<dbReference type="AlphaFoldDB" id="A0A1F5YVQ6"/>
<evidence type="ECO:0000313" key="1">
    <source>
        <dbReference type="EMBL" id="OGG04205.1"/>
    </source>
</evidence>
<comment type="caution">
    <text evidence="1">The sequence shown here is derived from an EMBL/GenBank/DDBJ whole genome shotgun (WGS) entry which is preliminary data.</text>
</comment>
<dbReference type="STRING" id="1798374.A2Z33_03565"/>